<feature type="non-terminal residue" evidence="2">
    <location>
        <position position="375"/>
    </location>
</feature>
<feature type="non-terminal residue" evidence="2">
    <location>
        <position position="1"/>
    </location>
</feature>
<feature type="compositionally biased region" description="Basic and acidic residues" evidence="1">
    <location>
        <begin position="262"/>
        <end position="271"/>
    </location>
</feature>
<proteinExistence type="predicted"/>
<feature type="compositionally biased region" description="Basic and acidic residues" evidence="1">
    <location>
        <begin position="54"/>
        <end position="66"/>
    </location>
</feature>
<dbReference type="EMBL" id="CADCWF010000008">
    <property type="protein sequence ID" value="CAA9535096.1"/>
    <property type="molecule type" value="Genomic_DNA"/>
</dbReference>
<sequence length="375" mass="41464">GRRPIQGLLPDARGRAWRRREGGPRGVPHARPQAPPRPQPGGQGSRGALQGDQRGVRSPDRRREAQALRPFRRRLAALSRRRVHRRRAGRASRRHPRRHRSQRLRGVVLGPDRRGGGRAKPCRQYPMDDLHRQRRRRRRRVLGLLPDPLRNAGRWRSRTGGNLGPDPAPAQPRRGHRGGRRGRLRRGVPRRQAHPPAPGTRSLPHLRRGRLRAGEHLPDVRRDRNDLPYPDAGGLDPARRGDRVAGADRRSGRPRRRRRAEGRRLLADHGPPRRPVRARGRQPADGGGRAGRDGGPRRRDRGDDADRAGGADDPGRDAGGPHLPAARSGDAEAEGSEGRARRPARPRPDRRADGADGAGARAVRGAAAAATRGSL</sequence>
<feature type="compositionally biased region" description="Basic and acidic residues" evidence="1">
    <location>
        <begin position="336"/>
        <end position="354"/>
    </location>
</feature>
<dbReference type="AlphaFoldDB" id="A0A6J4TYL3"/>
<accession>A0A6J4TYL3</accession>
<gene>
    <name evidence="2" type="ORF">AVDCRST_MAG59-260</name>
</gene>
<feature type="compositionally biased region" description="Basic and acidic residues" evidence="1">
    <location>
        <begin position="212"/>
        <end position="226"/>
    </location>
</feature>
<evidence type="ECO:0000256" key="1">
    <source>
        <dbReference type="SAM" id="MobiDB-lite"/>
    </source>
</evidence>
<feature type="compositionally biased region" description="Basic and acidic residues" evidence="1">
    <location>
        <begin position="237"/>
        <end position="251"/>
    </location>
</feature>
<feature type="compositionally biased region" description="Basic residues" evidence="1">
    <location>
        <begin position="252"/>
        <end position="261"/>
    </location>
</feature>
<name>A0A6J4TYL3_9BACT</name>
<feature type="compositionally biased region" description="Basic residues" evidence="1">
    <location>
        <begin position="132"/>
        <end position="141"/>
    </location>
</feature>
<feature type="region of interest" description="Disordered" evidence="1">
    <location>
        <begin position="1"/>
        <end position="375"/>
    </location>
</feature>
<feature type="compositionally biased region" description="Low complexity" evidence="1">
    <location>
        <begin position="358"/>
        <end position="375"/>
    </location>
</feature>
<protein>
    <submittedName>
        <fullName evidence="2">DnaJ-class molecular chaperone CbpA</fullName>
    </submittedName>
</protein>
<feature type="compositionally biased region" description="Basic and acidic residues" evidence="1">
    <location>
        <begin position="290"/>
        <end position="316"/>
    </location>
</feature>
<feature type="compositionally biased region" description="Basic residues" evidence="1">
    <location>
        <begin position="173"/>
        <end position="193"/>
    </location>
</feature>
<reference evidence="2" key="1">
    <citation type="submission" date="2020-02" db="EMBL/GenBank/DDBJ databases">
        <authorList>
            <person name="Meier V. D."/>
        </authorList>
    </citation>
    <scope>NUCLEOTIDE SEQUENCE</scope>
    <source>
        <strain evidence="2">AVDCRST_MAG59</strain>
    </source>
</reference>
<organism evidence="2">
    <name type="scientific">uncultured Thermomicrobiales bacterium</name>
    <dbReference type="NCBI Taxonomy" id="1645740"/>
    <lineage>
        <taxon>Bacteria</taxon>
        <taxon>Pseudomonadati</taxon>
        <taxon>Thermomicrobiota</taxon>
        <taxon>Thermomicrobia</taxon>
        <taxon>Thermomicrobiales</taxon>
        <taxon>environmental samples</taxon>
    </lineage>
</organism>
<feature type="compositionally biased region" description="Basic residues" evidence="1">
    <location>
        <begin position="70"/>
        <end position="103"/>
    </location>
</feature>
<evidence type="ECO:0000313" key="2">
    <source>
        <dbReference type="EMBL" id="CAA9535096.1"/>
    </source>
</evidence>